<feature type="chain" id="PRO_5036021850" evidence="1">
    <location>
        <begin position="27"/>
        <end position="136"/>
    </location>
</feature>
<evidence type="ECO:0000313" key="2">
    <source>
        <dbReference type="EMBL" id="CAD5228059.1"/>
    </source>
</evidence>
<evidence type="ECO:0000313" key="6">
    <source>
        <dbReference type="WBParaSite" id="BXY_0190800.1"/>
    </source>
</evidence>
<dbReference type="WBParaSite" id="BXY_0190800.1">
    <property type="protein sequence ID" value="BXY_0190800.1"/>
    <property type="gene ID" value="BXY_0190800"/>
</dbReference>
<keyword evidence="5" id="KW-1185">Reference proteome</keyword>
<evidence type="ECO:0000256" key="1">
    <source>
        <dbReference type="SAM" id="SignalP"/>
    </source>
</evidence>
<name>A0A1I7RMH3_BURXY</name>
<evidence type="ECO:0000313" key="5">
    <source>
        <dbReference type="Proteomes" id="UP000659654"/>
    </source>
</evidence>
<dbReference type="EMBL" id="CAJFDI010000004">
    <property type="protein sequence ID" value="CAD5228059.1"/>
    <property type="molecule type" value="Genomic_DNA"/>
</dbReference>
<feature type="signal peptide" evidence="1">
    <location>
        <begin position="1"/>
        <end position="26"/>
    </location>
</feature>
<reference evidence="3" key="2">
    <citation type="submission" date="2020-08" db="EMBL/GenBank/DDBJ databases">
        <authorList>
            <person name="Kikuchi T."/>
        </authorList>
    </citation>
    <scope>NUCLEOTIDE SEQUENCE</scope>
    <source>
        <strain evidence="2">Ka4C1</strain>
    </source>
</reference>
<gene>
    <name evidence="2" type="ORF">BXYJ_LOCUS10255</name>
</gene>
<dbReference type="SMR" id="A0A1I7RMH3"/>
<dbReference type="EMBL" id="CAJFCV020000004">
    <property type="protein sequence ID" value="CAG9118490.1"/>
    <property type="molecule type" value="Genomic_DNA"/>
</dbReference>
<dbReference type="Proteomes" id="UP000582659">
    <property type="component" value="Unassembled WGS sequence"/>
</dbReference>
<reference evidence="6" key="1">
    <citation type="submission" date="2016-11" db="UniProtKB">
        <authorList>
            <consortium name="WormBaseParasite"/>
        </authorList>
    </citation>
    <scope>IDENTIFICATION</scope>
</reference>
<keyword evidence="1" id="KW-0732">Signal</keyword>
<proteinExistence type="predicted"/>
<evidence type="ECO:0000313" key="4">
    <source>
        <dbReference type="Proteomes" id="UP000095284"/>
    </source>
</evidence>
<protein>
    <submittedName>
        <fullName evidence="2">(pine wood nematode) hypothetical protein</fullName>
    </submittedName>
</protein>
<dbReference type="AlphaFoldDB" id="A0A1I7RMH3"/>
<evidence type="ECO:0000313" key="3">
    <source>
        <dbReference type="EMBL" id="CAG9118490.1"/>
    </source>
</evidence>
<dbReference type="Proteomes" id="UP000095284">
    <property type="component" value="Unplaced"/>
</dbReference>
<sequence length="136" mass="15723">MPASGRTRIFLLFSLFSIGLFSECFASFIEIDKALSDVNQKNRELNATKDEHGFFRFVSSLSGERTLRYHKLNPSTGAVYMSNSSFDYANHNDPWHYSVNQFGDTYRTTALLDFFMAMNPIYAFKEVSYLHFLLNI</sequence>
<dbReference type="Proteomes" id="UP000659654">
    <property type="component" value="Unassembled WGS sequence"/>
</dbReference>
<accession>A0A1I7RMH3</accession>
<dbReference type="OrthoDB" id="10363430at2759"/>
<organism evidence="4 6">
    <name type="scientific">Bursaphelenchus xylophilus</name>
    <name type="common">Pinewood nematode worm</name>
    <name type="synonym">Aphelenchoides xylophilus</name>
    <dbReference type="NCBI Taxonomy" id="6326"/>
    <lineage>
        <taxon>Eukaryota</taxon>
        <taxon>Metazoa</taxon>
        <taxon>Ecdysozoa</taxon>
        <taxon>Nematoda</taxon>
        <taxon>Chromadorea</taxon>
        <taxon>Rhabditida</taxon>
        <taxon>Tylenchina</taxon>
        <taxon>Tylenchomorpha</taxon>
        <taxon>Aphelenchoidea</taxon>
        <taxon>Aphelenchoididae</taxon>
        <taxon>Bursaphelenchus</taxon>
    </lineage>
</organism>